<feature type="domain" description="Phlebovirus glycoprotein G2 fusion" evidence="1">
    <location>
        <begin position="1"/>
        <end position="212"/>
    </location>
</feature>
<dbReference type="AlphaFoldDB" id="A0A2G9UH28"/>
<organism evidence="3 4">
    <name type="scientific">Teladorsagia circumcincta</name>
    <name type="common">Brown stomach worm</name>
    <name type="synonym">Ostertagia circumcincta</name>
    <dbReference type="NCBI Taxonomy" id="45464"/>
    <lineage>
        <taxon>Eukaryota</taxon>
        <taxon>Metazoa</taxon>
        <taxon>Ecdysozoa</taxon>
        <taxon>Nematoda</taxon>
        <taxon>Chromadorea</taxon>
        <taxon>Rhabditida</taxon>
        <taxon>Rhabditina</taxon>
        <taxon>Rhabditomorpha</taxon>
        <taxon>Strongyloidea</taxon>
        <taxon>Trichostrongylidae</taxon>
        <taxon>Teladorsagia</taxon>
    </lineage>
</organism>
<evidence type="ECO:0008006" key="5">
    <source>
        <dbReference type="Google" id="ProtNLM"/>
    </source>
</evidence>
<dbReference type="InterPro" id="IPR009878">
    <property type="entry name" value="Phlebovirus_G2_fusion"/>
</dbReference>
<evidence type="ECO:0000313" key="4">
    <source>
        <dbReference type="Proteomes" id="UP000230423"/>
    </source>
</evidence>
<dbReference type="OrthoDB" id="5869335at2759"/>
<name>A0A2G9UH28_TELCI</name>
<proteinExistence type="predicted"/>
<accession>A0A2G9UH28</accession>
<dbReference type="InterPro" id="IPR043603">
    <property type="entry name" value="Phlebo_G2_C"/>
</dbReference>
<sequence>MGSCLGSKCRTLQQNESIPELYEAEKLPGYSMCSSTCAGLACGCLTPFPGCLFYRVAQVPKSEEIYHIFKCTSWNPEIHILLETTLAGTTTSNPLQLHPYMSKTTDGWDIKVTSLQHAIHSALSKRFAESTTGFKMLGDAFKIAVECPDEYTARERFANCSNEIVCSCSHTMAAAQCVCSQNSFRESQNSITNLPAIEPHLNITAMETVMIDTDDTEVTLLITSENQLQMAQVVVDPPCSLHATGITGCYDCSEGAKATVYCRLEEPSEVTLECTDQTFLIKCSKQTKANVLKLQYDHAEVKDLCLFRCGGKTSKIELSGTLLYHTPTLDHEIFEGDTKRSASKGDWWNNFAIPDISPLLGAITKH</sequence>
<evidence type="ECO:0000259" key="2">
    <source>
        <dbReference type="Pfam" id="PF19019"/>
    </source>
</evidence>
<evidence type="ECO:0000259" key="1">
    <source>
        <dbReference type="Pfam" id="PF07245"/>
    </source>
</evidence>
<gene>
    <name evidence="3" type="ORF">TELCIR_08626</name>
</gene>
<dbReference type="Proteomes" id="UP000230423">
    <property type="component" value="Unassembled WGS sequence"/>
</dbReference>
<reference evidence="3 4" key="1">
    <citation type="submission" date="2015-09" db="EMBL/GenBank/DDBJ databases">
        <title>Draft genome of the parasitic nematode Teladorsagia circumcincta isolate WARC Sus (inbred).</title>
        <authorList>
            <person name="Mitreva M."/>
        </authorList>
    </citation>
    <scope>NUCLEOTIDE SEQUENCE [LARGE SCALE GENOMIC DNA]</scope>
    <source>
        <strain evidence="3 4">S</strain>
    </source>
</reference>
<dbReference type="Pfam" id="PF07245">
    <property type="entry name" value="Phlebovirus_G2"/>
    <property type="match status" value="1"/>
</dbReference>
<dbReference type="Pfam" id="PF19019">
    <property type="entry name" value="Phlebo_G2_C"/>
    <property type="match status" value="1"/>
</dbReference>
<protein>
    <recommendedName>
        <fullName evidence="5">Phlebovirus glycoprotein G2 fusion domain-containing protein</fullName>
    </recommendedName>
</protein>
<evidence type="ECO:0000313" key="3">
    <source>
        <dbReference type="EMBL" id="PIO69545.1"/>
    </source>
</evidence>
<keyword evidence="4" id="KW-1185">Reference proteome</keyword>
<feature type="domain" description="Phlebovirus glycoprotein G2 C-terminal" evidence="2">
    <location>
        <begin position="239"/>
        <end position="338"/>
    </location>
</feature>
<dbReference type="Gene3D" id="2.60.40.3770">
    <property type="match status" value="1"/>
</dbReference>
<dbReference type="EMBL" id="KZ346612">
    <property type="protein sequence ID" value="PIO69545.1"/>
    <property type="molecule type" value="Genomic_DNA"/>
</dbReference>